<dbReference type="EMBL" id="AAFI02000163">
    <property type="protein sequence ID" value="EAL62207.1"/>
    <property type="molecule type" value="Genomic_DNA"/>
</dbReference>
<organism evidence="1 2">
    <name type="scientific">Dictyostelium discoideum</name>
    <name type="common">Social amoeba</name>
    <dbReference type="NCBI Taxonomy" id="44689"/>
    <lineage>
        <taxon>Eukaryota</taxon>
        <taxon>Amoebozoa</taxon>
        <taxon>Evosea</taxon>
        <taxon>Eumycetozoa</taxon>
        <taxon>Dictyostelia</taxon>
        <taxon>Dictyosteliales</taxon>
        <taxon>Dictyosteliaceae</taxon>
        <taxon>Dictyostelium</taxon>
    </lineage>
</organism>
<dbReference type="dictyBase" id="DDB_G0290383"/>
<dbReference type="PaxDb" id="44689-DDB0188861"/>
<sequence>MPQEKLLGLIPKIIFNDNYESKLIINGSSLKTMSKEDINDLLIKLIKINEIMDEIILTINKDTTNHFNLIQENREQLENVTKELWVIKNDEKENQQNPFKRSWLGRVIF</sequence>
<dbReference type="HOGENOM" id="CLU_2188928_0_0_1"/>
<dbReference type="VEuPathDB" id="AmoebaDB:DDB_G0290383"/>
<dbReference type="KEGG" id="ddi:DDB_G0290383"/>
<evidence type="ECO:0000313" key="2">
    <source>
        <dbReference type="Proteomes" id="UP000002195"/>
    </source>
</evidence>
<comment type="caution">
    <text evidence="1">The sequence shown here is derived from an EMBL/GenBank/DDBJ whole genome shotgun (WGS) entry which is preliminary data.</text>
</comment>
<dbReference type="Proteomes" id="UP000002195">
    <property type="component" value="Unassembled WGS sequence"/>
</dbReference>
<proteinExistence type="predicted"/>
<evidence type="ECO:0000313" key="1">
    <source>
        <dbReference type="EMBL" id="EAL62207.1"/>
    </source>
</evidence>
<dbReference type="GeneID" id="8627630"/>
<accession>Q54G60</accession>
<dbReference type="AlphaFoldDB" id="Q54G60"/>
<keyword evidence="2" id="KW-1185">Reference proteome</keyword>
<protein>
    <submittedName>
        <fullName evidence="1">Uncharacterized protein</fullName>
    </submittedName>
</protein>
<dbReference type="RefSeq" id="XP_635712.1">
    <property type="nucleotide sequence ID" value="XM_630620.1"/>
</dbReference>
<gene>
    <name evidence="1" type="ORF">DDB_G0290383</name>
</gene>
<dbReference type="InParanoid" id="Q54G60"/>
<name>Q54G60_DICDI</name>
<reference evidence="1 2" key="1">
    <citation type="journal article" date="2005" name="Nature">
        <title>The genome of the social amoeba Dictyostelium discoideum.</title>
        <authorList>
            <consortium name="The Dictyostelium discoideum Sequencing Consortium"/>
            <person name="Eichinger L."/>
            <person name="Pachebat J.A."/>
            <person name="Glockner G."/>
            <person name="Rajandream M.A."/>
            <person name="Sucgang R."/>
            <person name="Berriman M."/>
            <person name="Song J."/>
            <person name="Olsen R."/>
            <person name="Szafranski K."/>
            <person name="Xu Q."/>
            <person name="Tunggal B."/>
            <person name="Kummerfeld S."/>
            <person name="Madera M."/>
            <person name="Konfortov B.A."/>
            <person name="Rivero F."/>
            <person name="Bankier A.T."/>
            <person name="Lehmann R."/>
            <person name="Hamlin N."/>
            <person name="Davies R."/>
            <person name="Gaudet P."/>
            <person name="Fey P."/>
            <person name="Pilcher K."/>
            <person name="Chen G."/>
            <person name="Saunders D."/>
            <person name="Sodergren E."/>
            <person name="Davis P."/>
            <person name="Kerhornou A."/>
            <person name="Nie X."/>
            <person name="Hall N."/>
            <person name="Anjard C."/>
            <person name="Hemphill L."/>
            <person name="Bason N."/>
            <person name="Farbrother P."/>
            <person name="Desany B."/>
            <person name="Just E."/>
            <person name="Morio T."/>
            <person name="Rost R."/>
            <person name="Churcher C."/>
            <person name="Cooper J."/>
            <person name="Haydock S."/>
            <person name="van Driessche N."/>
            <person name="Cronin A."/>
            <person name="Goodhead I."/>
            <person name="Muzny D."/>
            <person name="Mourier T."/>
            <person name="Pain A."/>
            <person name="Lu M."/>
            <person name="Harper D."/>
            <person name="Lindsay R."/>
            <person name="Hauser H."/>
            <person name="James K."/>
            <person name="Quiles M."/>
            <person name="Madan Babu M."/>
            <person name="Saito T."/>
            <person name="Buchrieser C."/>
            <person name="Wardroper A."/>
            <person name="Felder M."/>
            <person name="Thangavelu M."/>
            <person name="Johnson D."/>
            <person name="Knights A."/>
            <person name="Loulseged H."/>
            <person name="Mungall K."/>
            <person name="Oliver K."/>
            <person name="Price C."/>
            <person name="Quail M.A."/>
            <person name="Urushihara H."/>
            <person name="Hernandez J."/>
            <person name="Rabbinowitsch E."/>
            <person name="Steffen D."/>
            <person name="Sanders M."/>
            <person name="Ma J."/>
            <person name="Kohara Y."/>
            <person name="Sharp S."/>
            <person name="Simmonds M."/>
            <person name="Spiegler S."/>
            <person name="Tivey A."/>
            <person name="Sugano S."/>
            <person name="White B."/>
            <person name="Walker D."/>
            <person name="Woodward J."/>
            <person name="Winckler T."/>
            <person name="Tanaka Y."/>
            <person name="Shaulsky G."/>
            <person name="Schleicher M."/>
            <person name="Weinstock G."/>
            <person name="Rosenthal A."/>
            <person name="Cox E.C."/>
            <person name="Chisholm R.L."/>
            <person name="Gibbs R."/>
            <person name="Loomis W.F."/>
            <person name="Platzer M."/>
            <person name="Kay R.R."/>
            <person name="Williams J."/>
            <person name="Dear P.H."/>
            <person name="Noegel A.A."/>
            <person name="Barrell B."/>
            <person name="Kuspa A."/>
        </authorList>
    </citation>
    <scope>NUCLEOTIDE SEQUENCE [LARGE SCALE GENOMIC DNA]</scope>
    <source>
        <strain evidence="1 2">AX4</strain>
    </source>
</reference>